<evidence type="ECO:0000313" key="3">
    <source>
        <dbReference type="Proteomes" id="UP001348641"/>
    </source>
</evidence>
<protein>
    <submittedName>
        <fullName evidence="2">DJ-1/PfpI family protein</fullName>
        <ecNumber evidence="2">4.2.1.-</ecNumber>
    </submittedName>
</protein>
<evidence type="ECO:0000313" key="2">
    <source>
        <dbReference type="EMBL" id="MEE2055545.1"/>
    </source>
</evidence>
<organism evidence="2 3">
    <name type="scientific">Nocardiopsis tropica</name>
    <dbReference type="NCBI Taxonomy" id="109330"/>
    <lineage>
        <taxon>Bacteria</taxon>
        <taxon>Bacillati</taxon>
        <taxon>Actinomycetota</taxon>
        <taxon>Actinomycetes</taxon>
        <taxon>Streptosporangiales</taxon>
        <taxon>Nocardiopsidaceae</taxon>
        <taxon>Nocardiopsis</taxon>
    </lineage>
</organism>
<dbReference type="PANTHER" id="PTHR43130:SF2">
    <property type="entry name" value="DJ-1_PFPI DOMAIN-CONTAINING PROTEIN"/>
    <property type="match status" value="1"/>
</dbReference>
<gene>
    <name evidence="2" type="ORF">Q8A49_34115</name>
</gene>
<reference evidence="2 3" key="1">
    <citation type="submission" date="2023-07" db="EMBL/GenBank/DDBJ databases">
        <authorList>
            <person name="Girao M."/>
            <person name="Carvalho M.F."/>
        </authorList>
    </citation>
    <scope>NUCLEOTIDE SEQUENCE [LARGE SCALE GENOMIC DNA]</scope>
    <source>
        <strain evidence="2 3">66/93</strain>
    </source>
</reference>
<dbReference type="InterPro" id="IPR029062">
    <property type="entry name" value="Class_I_gatase-like"/>
</dbReference>
<accession>A0ABU7L1W4</accession>
<name>A0ABU7L1W4_9ACTN</name>
<comment type="caution">
    <text evidence="2">The sequence shown here is derived from an EMBL/GenBank/DDBJ whole genome shotgun (WGS) entry which is preliminary data.</text>
</comment>
<proteinExistence type="predicted"/>
<dbReference type="EC" id="4.2.1.-" evidence="2"/>
<feature type="domain" description="DJ-1/PfpI" evidence="1">
    <location>
        <begin position="1"/>
        <end position="163"/>
    </location>
</feature>
<dbReference type="Proteomes" id="UP001348641">
    <property type="component" value="Unassembled WGS sequence"/>
</dbReference>
<dbReference type="Gene3D" id="3.40.50.880">
    <property type="match status" value="1"/>
</dbReference>
<dbReference type="GO" id="GO:0016829">
    <property type="term" value="F:lyase activity"/>
    <property type="evidence" value="ECO:0007669"/>
    <property type="project" value="UniProtKB-KW"/>
</dbReference>
<dbReference type="InterPro" id="IPR052158">
    <property type="entry name" value="INH-QAR"/>
</dbReference>
<evidence type="ECO:0000259" key="1">
    <source>
        <dbReference type="Pfam" id="PF01965"/>
    </source>
</evidence>
<dbReference type="InterPro" id="IPR002818">
    <property type="entry name" value="DJ-1/PfpI"/>
</dbReference>
<dbReference type="PANTHER" id="PTHR43130">
    <property type="entry name" value="ARAC-FAMILY TRANSCRIPTIONAL REGULATOR"/>
    <property type="match status" value="1"/>
</dbReference>
<keyword evidence="2" id="KW-0456">Lyase</keyword>
<dbReference type="EMBL" id="JAUUCC010000192">
    <property type="protein sequence ID" value="MEE2055545.1"/>
    <property type="molecule type" value="Genomic_DNA"/>
</dbReference>
<sequence>MRAAIVLFEGFTLLDAAGPYEMWSGLPGVETVFVAAERGPVRDAGGGAALVAQASLEEVDRAEVVCVPGGPGQGRHMGGGPLVEWVRQVDGASTWTTSVCTGSLVLAAAGLLEGRRATSHWAAVEELGRWGAVPVRERVVWEGKYVTAAGVSAGIDMALALAERLAGLQAAQLVQLATEYDPRPPFDAGSVDSAPAGVVALARSYSRFLLGERG</sequence>
<dbReference type="CDD" id="cd03139">
    <property type="entry name" value="GATase1_PfpI_2"/>
    <property type="match status" value="1"/>
</dbReference>
<dbReference type="SUPFAM" id="SSF52317">
    <property type="entry name" value="Class I glutamine amidotransferase-like"/>
    <property type="match status" value="1"/>
</dbReference>
<dbReference type="Pfam" id="PF01965">
    <property type="entry name" value="DJ-1_PfpI"/>
    <property type="match status" value="1"/>
</dbReference>